<name>Q22X33_TETTS</name>
<proteinExistence type="predicted"/>
<dbReference type="GeneID" id="7826211"/>
<accession>Q22X33</accession>
<gene>
    <name evidence="1" type="ORF">TTHERM_00633200</name>
</gene>
<dbReference type="OMA" id="SSYVMAH"/>
<sequence length="237" mass="28112">MINIKLIFKFCSKTILSNLPKKVYAKKSSGFFGSLFSNNYLSETSYNLSHELFEFLLQTQYIQENFPCVQDSADIHANMMALHVALLRERMKSEGTKMAIEEADNFFYYCKTKHFLEFAESINSEIPAEDFRQYYQESYSNRVNVIEGNLQDHFGNLSFNKKENEDNLNKLLRKIIFMNFFKLDHPFTLKLTKYYLAHRQYLHHMTYLDLVTKKINWGLQDDPKLLAENSDEDRLVR</sequence>
<dbReference type="Proteomes" id="UP000009168">
    <property type="component" value="Unassembled WGS sequence"/>
</dbReference>
<dbReference type="eggNOG" id="ENOG502SST4">
    <property type="taxonomic scope" value="Eukaryota"/>
</dbReference>
<dbReference type="AlphaFoldDB" id="Q22X33"/>
<dbReference type="RefSeq" id="XP_001010058.2">
    <property type="nucleotide sequence ID" value="XM_001010058.3"/>
</dbReference>
<organism evidence="1 2">
    <name type="scientific">Tetrahymena thermophila (strain SB210)</name>
    <dbReference type="NCBI Taxonomy" id="312017"/>
    <lineage>
        <taxon>Eukaryota</taxon>
        <taxon>Sar</taxon>
        <taxon>Alveolata</taxon>
        <taxon>Ciliophora</taxon>
        <taxon>Intramacronucleata</taxon>
        <taxon>Oligohymenophorea</taxon>
        <taxon>Hymenostomatida</taxon>
        <taxon>Tetrahymenina</taxon>
        <taxon>Tetrahymenidae</taxon>
        <taxon>Tetrahymena</taxon>
    </lineage>
</organism>
<keyword evidence="2" id="KW-1185">Reference proteome</keyword>
<dbReference type="HOGENOM" id="CLU_1172728_0_0_1"/>
<protein>
    <submittedName>
        <fullName evidence="1">Uncharacterized protein</fullName>
    </submittedName>
</protein>
<evidence type="ECO:0000313" key="2">
    <source>
        <dbReference type="Proteomes" id="UP000009168"/>
    </source>
</evidence>
<evidence type="ECO:0000313" key="1">
    <source>
        <dbReference type="EMBL" id="EAR89813.2"/>
    </source>
</evidence>
<dbReference type="KEGG" id="tet:TTHERM_00633200"/>
<dbReference type="OrthoDB" id="288902at2759"/>
<dbReference type="EMBL" id="GG662809">
    <property type="protein sequence ID" value="EAR89813.2"/>
    <property type="molecule type" value="Genomic_DNA"/>
</dbReference>
<dbReference type="InParanoid" id="Q22X33"/>
<reference evidence="2" key="1">
    <citation type="journal article" date="2006" name="PLoS Biol.">
        <title>Macronuclear genome sequence of the ciliate Tetrahymena thermophila, a model eukaryote.</title>
        <authorList>
            <person name="Eisen J.A."/>
            <person name="Coyne R.S."/>
            <person name="Wu M."/>
            <person name="Wu D."/>
            <person name="Thiagarajan M."/>
            <person name="Wortman J.R."/>
            <person name="Badger J.H."/>
            <person name="Ren Q."/>
            <person name="Amedeo P."/>
            <person name="Jones K.M."/>
            <person name="Tallon L.J."/>
            <person name="Delcher A.L."/>
            <person name="Salzberg S.L."/>
            <person name="Silva J.C."/>
            <person name="Haas B.J."/>
            <person name="Majoros W.H."/>
            <person name="Farzad M."/>
            <person name="Carlton J.M."/>
            <person name="Smith R.K. Jr."/>
            <person name="Garg J."/>
            <person name="Pearlman R.E."/>
            <person name="Karrer K.M."/>
            <person name="Sun L."/>
            <person name="Manning G."/>
            <person name="Elde N.C."/>
            <person name="Turkewitz A.P."/>
            <person name="Asai D.J."/>
            <person name="Wilkes D.E."/>
            <person name="Wang Y."/>
            <person name="Cai H."/>
            <person name="Collins K."/>
            <person name="Stewart B.A."/>
            <person name="Lee S.R."/>
            <person name="Wilamowska K."/>
            <person name="Weinberg Z."/>
            <person name="Ruzzo W.L."/>
            <person name="Wloga D."/>
            <person name="Gaertig J."/>
            <person name="Frankel J."/>
            <person name="Tsao C.-C."/>
            <person name="Gorovsky M.A."/>
            <person name="Keeling P.J."/>
            <person name="Waller R.F."/>
            <person name="Patron N.J."/>
            <person name="Cherry J.M."/>
            <person name="Stover N.A."/>
            <person name="Krieger C.J."/>
            <person name="del Toro C."/>
            <person name="Ryder H.F."/>
            <person name="Williamson S.C."/>
            <person name="Barbeau R.A."/>
            <person name="Hamilton E.P."/>
            <person name="Orias E."/>
        </authorList>
    </citation>
    <scope>NUCLEOTIDE SEQUENCE [LARGE SCALE GENOMIC DNA]</scope>
    <source>
        <strain evidence="2">SB210</strain>
    </source>
</reference>